<keyword evidence="1" id="KW-1133">Transmembrane helix</keyword>
<dbReference type="EMBL" id="KN824332">
    <property type="protein sequence ID" value="KIM23777.1"/>
    <property type="molecule type" value="Genomic_DNA"/>
</dbReference>
<keyword evidence="1" id="KW-0472">Membrane</keyword>
<name>A0A0C2X2U8_SERVB</name>
<feature type="transmembrane region" description="Helical" evidence="1">
    <location>
        <begin position="27"/>
        <end position="48"/>
    </location>
</feature>
<keyword evidence="1" id="KW-0812">Transmembrane</keyword>
<gene>
    <name evidence="2" type="ORF">M408DRAFT_27604</name>
</gene>
<reference evidence="3" key="2">
    <citation type="submission" date="2015-01" db="EMBL/GenBank/DDBJ databases">
        <title>Evolutionary Origins and Diversification of the Mycorrhizal Mutualists.</title>
        <authorList>
            <consortium name="DOE Joint Genome Institute"/>
            <consortium name="Mycorrhizal Genomics Consortium"/>
            <person name="Kohler A."/>
            <person name="Kuo A."/>
            <person name="Nagy L.G."/>
            <person name="Floudas D."/>
            <person name="Copeland A."/>
            <person name="Barry K.W."/>
            <person name="Cichocki N."/>
            <person name="Veneault-Fourrey C."/>
            <person name="LaButti K."/>
            <person name="Lindquist E.A."/>
            <person name="Lipzen A."/>
            <person name="Lundell T."/>
            <person name="Morin E."/>
            <person name="Murat C."/>
            <person name="Riley R."/>
            <person name="Ohm R."/>
            <person name="Sun H."/>
            <person name="Tunlid A."/>
            <person name="Henrissat B."/>
            <person name="Grigoriev I.V."/>
            <person name="Hibbett D.S."/>
            <person name="Martin F."/>
        </authorList>
    </citation>
    <scope>NUCLEOTIDE SEQUENCE [LARGE SCALE GENOMIC DNA]</scope>
    <source>
        <strain evidence="3">MAFF 305830</strain>
    </source>
</reference>
<proteinExistence type="predicted"/>
<dbReference type="OrthoDB" id="2923771at2759"/>
<dbReference type="HOGENOM" id="CLU_041457_0_0_1"/>
<evidence type="ECO:0000256" key="1">
    <source>
        <dbReference type="SAM" id="Phobius"/>
    </source>
</evidence>
<evidence type="ECO:0000313" key="2">
    <source>
        <dbReference type="EMBL" id="KIM23777.1"/>
    </source>
</evidence>
<feature type="transmembrane region" description="Helical" evidence="1">
    <location>
        <begin position="343"/>
        <end position="368"/>
    </location>
</feature>
<protein>
    <submittedName>
        <fullName evidence="2">Uncharacterized protein</fullName>
    </submittedName>
</protein>
<organism evidence="2 3">
    <name type="scientific">Serendipita vermifera MAFF 305830</name>
    <dbReference type="NCBI Taxonomy" id="933852"/>
    <lineage>
        <taxon>Eukaryota</taxon>
        <taxon>Fungi</taxon>
        <taxon>Dikarya</taxon>
        <taxon>Basidiomycota</taxon>
        <taxon>Agaricomycotina</taxon>
        <taxon>Agaricomycetes</taxon>
        <taxon>Sebacinales</taxon>
        <taxon>Serendipitaceae</taxon>
        <taxon>Serendipita</taxon>
    </lineage>
</organism>
<dbReference type="AlphaFoldDB" id="A0A0C2X2U8"/>
<sequence length="406" mass="46444">MPTRRYSREWWHSTWDRAVAKRVWPRALYIAFGIGIITIWIGLTVHFATDQVRWDRGDDQPFAQMIRANTSSHNQSSTGDIFDIDPQFSLSGSLKSFNPMTRNLNIEWSGLFQAHKGDDPVPLANGTYPNMYWLMNIYRDISTVAFDASVYENFITRDDIPLADRNYTLRIDNSTAKHIGSIGWHEWDSISTDITFQQNAEKSDWKSQPLFSYPFDEWKGRIVFVADLLWDENEKTHTNTSQGNYTGTNIVPFAGARLEDNSLNWRFSLTFTNKCYNNYTLIRKQILNSLNPNTTEVLEAELDPNLDASLVEILDNDNVLKVIPMPCNLDITIVATRPPLVQFAAILALFVNWISTMFIFVLTAESLVMRRGFMLSGTDLLGVTFTSLFALPSVRLLLPGKLFLKP</sequence>
<accession>A0A0C2X2U8</accession>
<feature type="transmembrane region" description="Helical" evidence="1">
    <location>
        <begin position="380"/>
        <end position="398"/>
    </location>
</feature>
<reference evidence="2 3" key="1">
    <citation type="submission" date="2014-04" db="EMBL/GenBank/DDBJ databases">
        <authorList>
            <consortium name="DOE Joint Genome Institute"/>
            <person name="Kuo A."/>
            <person name="Zuccaro A."/>
            <person name="Kohler A."/>
            <person name="Nagy L.G."/>
            <person name="Floudas D."/>
            <person name="Copeland A."/>
            <person name="Barry K.W."/>
            <person name="Cichocki N."/>
            <person name="Veneault-Fourrey C."/>
            <person name="LaButti K."/>
            <person name="Lindquist E.A."/>
            <person name="Lipzen A."/>
            <person name="Lundell T."/>
            <person name="Morin E."/>
            <person name="Murat C."/>
            <person name="Sun H."/>
            <person name="Tunlid A."/>
            <person name="Henrissat B."/>
            <person name="Grigoriev I.V."/>
            <person name="Hibbett D.S."/>
            <person name="Martin F."/>
            <person name="Nordberg H.P."/>
            <person name="Cantor M.N."/>
            <person name="Hua S.X."/>
        </authorList>
    </citation>
    <scope>NUCLEOTIDE SEQUENCE [LARGE SCALE GENOMIC DNA]</scope>
    <source>
        <strain evidence="2 3">MAFF 305830</strain>
    </source>
</reference>
<keyword evidence="3" id="KW-1185">Reference proteome</keyword>
<dbReference type="Proteomes" id="UP000054097">
    <property type="component" value="Unassembled WGS sequence"/>
</dbReference>
<evidence type="ECO:0000313" key="3">
    <source>
        <dbReference type="Proteomes" id="UP000054097"/>
    </source>
</evidence>